<evidence type="ECO:0000259" key="2">
    <source>
        <dbReference type="PROSITE" id="PS50234"/>
    </source>
</evidence>
<dbReference type="PROSITE" id="PS50234">
    <property type="entry name" value="VWFA"/>
    <property type="match status" value="1"/>
</dbReference>
<dbReference type="GeneID" id="31363980"/>
<organism evidence="4 5">
    <name type="scientific">Heterostelium pallidum (strain ATCC 26659 / Pp 5 / PN500)</name>
    <name type="common">Cellular slime mold</name>
    <name type="synonym">Polysphondylium pallidum</name>
    <dbReference type="NCBI Taxonomy" id="670386"/>
    <lineage>
        <taxon>Eukaryota</taxon>
        <taxon>Amoebozoa</taxon>
        <taxon>Evosea</taxon>
        <taxon>Eumycetozoa</taxon>
        <taxon>Dictyostelia</taxon>
        <taxon>Acytosteliales</taxon>
        <taxon>Acytosteliaceae</taxon>
        <taxon>Heterostelium</taxon>
    </lineage>
</organism>
<dbReference type="RefSeq" id="XP_020431155.1">
    <property type="nucleotide sequence ID" value="XM_020579316.1"/>
</dbReference>
<dbReference type="PANTHER" id="PTHR45737:SF6">
    <property type="entry name" value="VON WILLEBRAND FACTOR A DOMAIN-CONTAINING PROTEIN 5A"/>
    <property type="match status" value="1"/>
</dbReference>
<accession>D3BID2</accession>
<feature type="region of interest" description="Disordered" evidence="1">
    <location>
        <begin position="675"/>
        <end position="716"/>
    </location>
</feature>
<proteinExistence type="predicted"/>
<feature type="compositionally biased region" description="Low complexity" evidence="1">
    <location>
        <begin position="675"/>
        <end position="715"/>
    </location>
</feature>
<feature type="domain" description="VWFA" evidence="2">
    <location>
        <begin position="298"/>
        <end position="473"/>
    </location>
</feature>
<dbReference type="Gene3D" id="3.40.50.410">
    <property type="entry name" value="von Willebrand factor, type A domain"/>
    <property type="match status" value="1"/>
</dbReference>
<evidence type="ECO:0000313" key="5">
    <source>
        <dbReference type="Proteomes" id="UP000001396"/>
    </source>
</evidence>
<dbReference type="InParanoid" id="D3BID2"/>
<dbReference type="SUPFAM" id="SSF53300">
    <property type="entry name" value="vWA-like"/>
    <property type="match status" value="1"/>
</dbReference>
<feature type="region of interest" description="Disordered" evidence="1">
    <location>
        <begin position="67"/>
        <end position="95"/>
    </location>
</feature>
<feature type="domain" description="VIT" evidence="3">
    <location>
        <begin position="30"/>
        <end position="180"/>
    </location>
</feature>
<dbReference type="OMA" id="NIANQEY"/>
<dbReference type="InterPro" id="IPR036465">
    <property type="entry name" value="vWFA_dom_sf"/>
</dbReference>
<dbReference type="Proteomes" id="UP000001396">
    <property type="component" value="Unassembled WGS sequence"/>
</dbReference>
<evidence type="ECO:0000313" key="4">
    <source>
        <dbReference type="EMBL" id="EFA79032.1"/>
    </source>
</evidence>
<reference evidence="4 5" key="1">
    <citation type="journal article" date="2011" name="Genome Res.">
        <title>Phylogeny-wide analysis of social amoeba genomes highlights ancient origins for complex intercellular communication.</title>
        <authorList>
            <person name="Heidel A.J."/>
            <person name="Lawal H.M."/>
            <person name="Felder M."/>
            <person name="Schilde C."/>
            <person name="Helps N.R."/>
            <person name="Tunggal B."/>
            <person name="Rivero F."/>
            <person name="John U."/>
            <person name="Schleicher M."/>
            <person name="Eichinger L."/>
            <person name="Platzer M."/>
            <person name="Noegel A.A."/>
            <person name="Schaap P."/>
            <person name="Gloeckner G."/>
        </authorList>
    </citation>
    <scope>NUCLEOTIDE SEQUENCE [LARGE SCALE GENOMIC DNA]</scope>
    <source>
        <strain evidence="5">ATCC 26659 / Pp 5 / PN500</strain>
    </source>
</reference>
<dbReference type="InterPro" id="IPR002035">
    <property type="entry name" value="VWF_A"/>
</dbReference>
<dbReference type="AlphaFoldDB" id="D3BID2"/>
<dbReference type="Pfam" id="PF13768">
    <property type="entry name" value="VWA_3"/>
    <property type="match status" value="1"/>
</dbReference>
<feature type="compositionally biased region" description="Low complexity" evidence="1">
    <location>
        <begin position="75"/>
        <end position="95"/>
    </location>
</feature>
<dbReference type="InterPro" id="IPR013694">
    <property type="entry name" value="VIT"/>
</dbReference>
<dbReference type="PROSITE" id="PS51468">
    <property type="entry name" value="VIT"/>
    <property type="match status" value="1"/>
</dbReference>
<sequence>MDLNSNIYQSNHYSFFRFLEEEYDERVYRNKVGLKSKYLYKNIPNLISMSIDSLVTDTCTSTTINQHYRFENESSETSSSETSSSTTSEPTSSESTVEASYSILLPPYATINSMQVEYNDSVKLVGVVRERNIANQEYNDAMASGIVAFMASRDSEGQFQVLLGNVRVDTDIKISFTIISEIGVYKNDLQFLLHRYWFPLGHYPVKINIQLELSNQLESLELPNYQYSINDNLITIESESGIANNILLLLCLKQEVEVPNVFIEYNNQDQSYVVALDFKPNHGLMNQYKPIDINQKAEFIFIIDCSFSMKKDRIILAKRVLQFLIRSLPIASIRFNIIRFGSTFQSLFEDGSKEYNDQTLQLATKYIDDQVEADLGGTDLYPVLEYLFSNENQSYDHQYPRQIFVLTDGRINDTDKLVSFVRSERSTSRMFTVGIGKSADKELVYGLASAGGGEHKIVFEDWDSFESIIMELLDSSLKQRISNLTLNWGELLSTIVKQAPTIIRPIYLNERMILYGIFNSDSINNEIINTIHQLELRGTDPIGNELLFKFNLDFKSLNNNHNNSFNRLLLHSIGSLIYISSLEKDINNKEEIINIAKKYNLITNYTSLIVTSDVNCDSPITEMKSIQLVDRIHSFASYWRDNNSNQISFQSKTMETRSCCNIGFGGSIKSENSIKPLNNNNNQSNNNVIVNSSSSSLSSSTTTSPTSLPSSSSKSMLFAEQSKEKERLLEIIKLQNANGSWSVDNKQTKVYNRLECPFDELKCNPDLWLTIQIIAKLEMEFKSMQSLYTNIQLKSMKWINQQLATHSNTQLTYELLLERVKIDLEKSPLSNTL</sequence>
<dbReference type="Pfam" id="PF08487">
    <property type="entry name" value="VIT"/>
    <property type="match status" value="1"/>
</dbReference>
<name>D3BID2_HETP5</name>
<protein>
    <submittedName>
        <fullName evidence="4">Mast cell surface antigen-1</fullName>
    </submittedName>
</protein>
<gene>
    <name evidence="4" type="ORF">PPL_08501</name>
</gene>
<evidence type="ECO:0000256" key="1">
    <source>
        <dbReference type="SAM" id="MobiDB-lite"/>
    </source>
</evidence>
<evidence type="ECO:0000259" key="3">
    <source>
        <dbReference type="PROSITE" id="PS51468"/>
    </source>
</evidence>
<dbReference type="PANTHER" id="PTHR45737">
    <property type="entry name" value="VON WILLEBRAND FACTOR A DOMAIN-CONTAINING PROTEIN 5A"/>
    <property type="match status" value="1"/>
</dbReference>
<dbReference type="SMART" id="SM00327">
    <property type="entry name" value="VWA"/>
    <property type="match status" value="1"/>
</dbReference>
<dbReference type="EMBL" id="ADBJ01000037">
    <property type="protein sequence ID" value="EFA79032.1"/>
    <property type="molecule type" value="Genomic_DNA"/>
</dbReference>
<comment type="caution">
    <text evidence="4">The sequence shown here is derived from an EMBL/GenBank/DDBJ whole genome shotgun (WGS) entry which is preliminary data.</text>
</comment>
<keyword evidence="5" id="KW-1185">Reference proteome</keyword>